<dbReference type="RefSeq" id="WP_281447478.1">
    <property type="nucleotide sequence ID" value="NZ_JASBAO010000001.1"/>
</dbReference>
<organism evidence="1 2">
    <name type="scientific">Commensalibacter oyaizuii</name>
    <dbReference type="NCBI Taxonomy" id="3043873"/>
    <lineage>
        <taxon>Bacteria</taxon>
        <taxon>Pseudomonadati</taxon>
        <taxon>Pseudomonadota</taxon>
        <taxon>Alphaproteobacteria</taxon>
        <taxon>Acetobacterales</taxon>
        <taxon>Acetobacteraceae</taxon>
    </lineage>
</organism>
<evidence type="ECO:0000313" key="2">
    <source>
        <dbReference type="Proteomes" id="UP001431634"/>
    </source>
</evidence>
<dbReference type="EMBL" id="JASBAO010000001">
    <property type="protein sequence ID" value="MDI2090331.1"/>
    <property type="molecule type" value="Genomic_DNA"/>
</dbReference>
<evidence type="ECO:0000313" key="1">
    <source>
        <dbReference type="EMBL" id="MDI2090331.1"/>
    </source>
</evidence>
<name>A0ABT6PZQ2_9PROT</name>
<comment type="caution">
    <text evidence="1">The sequence shown here is derived from an EMBL/GenBank/DDBJ whole genome shotgun (WGS) entry which is preliminary data.</text>
</comment>
<dbReference type="PANTHER" id="PTHR33986:SF15">
    <property type="entry name" value="MITOCHONDRIAL FISSION PROTEIN ELM1"/>
    <property type="match status" value="1"/>
</dbReference>
<reference evidence="1" key="1">
    <citation type="submission" date="2023-05" db="EMBL/GenBank/DDBJ databases">
        <title>Whole genome sequence of Commensalibacter sp.</title>
        <authorList>
            <person name="Charoenyingcharoen P."/>
            <person name="Yukphan P."/>
        </authorList>
    </citation>
    <scope>NUCLEOTIDE SEQUENCE</scope>
    <source>
        <strain evidence="1">TBRC 16381</strain>
    </source>
</reference>
<keyword evidence="2" id="KW-1185">Reference proteome</keyword>
<proteinExistence type="predicted"/>
<dbReference type="InterPro" id="IPR009367">
    <property type="entry name" value="Elm1-like"/>
</dbReference>
<sequence length="309" mass="34274">MSRAVILTENFAGMKSQAIGFAQRAGFQTELCHLTPKLPWSLISAPYWPFPLSSVQSFEVADSSILISVGSVGGVINAALRKKGRPSIHIQNPRISACKFDLVVVNPHDNLTGENVLVSRTALHHITSELLLKNKNLWSGHFKTDEQYLVTVLIGGNNGRFILGEKEAHHIADQLTELIKVEKIQVALTPSRRTNPQVIKIFQDRLVPLGAYIWDGKGDNPYLGLLACADTILVTTDSVSMISEAVATPVPVMVLPLPGKSKRILSFIQSMQEQNRIKIFDGHLEEWAVKPLDDTEEIVFKAKRYLHLL</sequence>
<gene>
    <name evidence="1" type="ORF">QJV27_02850</name>
</gene>
<dbReference type="PANTHER" id="PTHR33986">
    <property type="entry name" value="OS02G0535700 PROTEIN"/>
    <property type="match status" value="1"/>
</dbReference>
<accession>A0ABT6PZQ2</accession>
<dbReference type="Proteomes" id="UP001431634">
    <property type="component" value="Unassembled WGS sequence"/>
</dbReference>
<protein>
    <submittedName>
        <fullName evidence="1">Mitochondrial fission ELM1 family protein</fullName>
    </submittedName>
</protein>
<dbReference type="SUPFAM" id="SSF53756">
    <property type="entry name" value="UDP-Glycosyltransferase/glycogen phosphorylase"/>
    <property type="match status" value="1"/>
</dbReference>
<dbReference type="Pfam" id="PF06258">
    <property type="entry name" value="Mito_fiss_Elm1"/>
    <property type="match status" value="1"/>
</dbReference>